<dbReference type="InterPro" id="IPR009050">
    <property type="entry name" value="Globin-like_sf"/>
</dbReference>
<organism evidence="5 6">
    <name type="scientific">Dyella psychrodurans</name>
    <dbReference type="NCBI Taxonomy" id="1927960"/>
    <lineage>
        <taxon>Bacteria</taxon>
        <taxon>Pseudomonadati</taxon>
        <taxon>Pseudomonadota</taxon>
        <taxon>Gammaproteobacteria</taxon>
        <taxon>Lysobacterales</taxon>
        <taxon>Rhodanobacteraceae</taxon>
        <taxon>Dyella</taxon>
    </lineage>
</organism>
<keyword evidence="6" id="KW-1185">Reference proteome</keyword>
<dbReference type="Proteomes" id="UP000255334">
    <property type="component" value="Unassembled WGS sequence"/>
</dbReference>
<evidence type="ECO:0000313" key="6">
    <source>
        <dbReference type="Proteomes" id="UP000255334"/>
    </source>
</evidence>
<accession>A0A370X2N6</accession>
<dbReference type="GO" id="GO:0020037">
    <property type="term" value="F:heme binding"/>
    <property type="evidence" value="ECO:0007669"/>
    <property type="project" value="InterPro"/>
</dbReference>
<evidence type="ECO:0000256" key="2">
    <source>
        <dbReference type="ARBA" id="ARBA00022617"/>
    </source>
</evidence>
<dbReference type="GO" id="GO:0046872">
    <property type="term" value="F:metal ion binding"/>
    <property type="evidence" value="ECO:0007669"/>
    <property type="project" value="UniProtKB-KW"/>
</dbReference>
<name>A0A370X2N6_9GAMM</name>
<evidence type="ECO:0000256" key="3">
    <source>
        <dbReference type="ARBA" id="ARBA00022723"/>
    </source>
</evidence>
<dbReference type="GO" id="GO:0019825">
    <property type="term" value="F:oxygen binding"/>
    <property type="evidence" value="ECO:0007669"/>
    <property type="project" value="InterPro"/>
</dbReference>
<dbReference type="AlphaFoldDB" id="A0A370X2N6"/>
<dbReference type="InterPro" id="IPR012292">
    <property type="entry name" value="Globin/Proto"/>
</dbReference>
<comment type="caution">
    <text evidence="5">The sequence shown here is derived from an EMBL/GenBank/DDBJ whole genome shotgun (WGS) entry which is preliminary data.</text>
</comment>
<keyword evidence="1" id="KW-0813">Transport</keyword>
<keyword evidence="4" id="KW-0408">Iron</keyword>
<dbReference type="OrthoDB" id="25954at2"/>
<evidence type="ECO:0000313" key="5">
    <source>
        <dbReference type="EMBL" id="RDS82648.1"/>
    </source>
</evidence>
<dbReference type="SUPFAM" id="SSF46458">
    <property type="entry name" value="Globin-like"/>
    <property type="match status" value="1"/>
</dbReference>
<dbReference type="Gene3D" id="1.10.490.10">
    <property type="entry name" value="Globins"/>
    <property type="match status" value="1"/>
</dbReference>
<protein>
    <submittedName>
        <fullName evidence="5">Group III truncated hemoglobin</fullName>
    </submittedName>
</protein>
<dbReference type="RefSeq" id="WP_115478824.1">
    <property type="nucleotide sequence ID" value="NZ_QRBF01000005.1"/>
</dbReference>
<keyword evidence="2" id="KW-0349">Heme</keyword>
<proteinExistence type="predicted"/>
<dbReference type="EMBL" id="QRBF01000005">
    <property type="protein sequence ID" value="RDS82648.1"/>
    <property type="molecule type" value="Genomic_DNA"/>
</dbReference>
<reference evidence="5 6" key="1">
    <citation type="submission" date="2018-07" db="EMBL/GenBank/DDBJ databases">
        <title>Dyella monticola sp. nov. and Dyella psychrodurans sp. nov. isolated from monsoon evergreen broad-leaved forest soil of Dinghu Mountain, China.</title>
        <authorList>
            <person name="Gao Z."/>
            <person name="Qiu L."/>
        </authorList>
    </citation>
    <scope>NUCLEOTIDE SEQUENCE [LARGE SCALE GENOMIC DNA]</scope>
    <source>
        <strain evidence="5 6">4MSK11</strain>
    </source>
</reference>
<evidence type="ECO:0000256" key="1">
    <source>
        <dbReference type="ARBA" id="ARBA00022448"/>
    </source>
</evidence>
<keyword evidence="3" id="KW-0479">Metal-binding</keyword>
<gene>
    <name evidence="5" type="ORF">DWU99_14755</name>
</gene>
<evidence type="ECO:0000256" key="4">
    <source>
        <dbReference type="ARBA" id="ARBA00023004"/>
    </source>
</evidence>
<dbReference type="Pfam" id="PF01152">
    <property type="entry name" value="Bac_globin"/>
    <property type="match status" value="1"/>
</dbReference>
<dbReference type="CDD" id="cd08916">
    <property type="entry name" value="TrHb3_P"/>
    <property type="match status" value="1"/>
</dbReference>
<sequence>MQDPTLDKPGLDKPRFDETQIAVLVDRFYEKVRVDPLLGPVFNAAVHDWDDHKRTLVSFWSSVALRAGSYRGNPMAVHRPQPIRAEHFVRWLALWRETAGEVLDEAGTAQMIEYADRIGRSLRLGLGLPERLEARPLGIRVIGEA</sequence>
<dbReference type="InterPro" id="IPR001486">
    <property type="entry name" value="Hemoglobin_trunc"/>
</dbReference>